<dbReference type="PANTHER" id="PTHR46557:SF1">
    <property type="entry name" value="SERINE_THREONINE-PROTEIN PHOSPHATASE 1 REGULATORY SUBUNIT 10"/>
    <property type="match status" value="1"/>
</dbReference>
<dbReference type="InterPro" id="IPR036855">
    <property type="entry name" value="Znf_CCCH_sf"/>
</dbReference>
<feature type="region of interest" description="Disordered" evidence="16">
    <location>
        <begin position="148"/>
        <end position="305"/>
    </location>
</feature>
<evidence type="ECO:0000256" key="4">
    <source>
        <dbReference type="ARBA" id="ARBA00022454"/>
    </source>
</evidence>
<feature type="region of interest" description="Disordered" evidence="16">
    <location>
        <begin position="503"/>
        <end position="541"/>
    </location>
</feature>
<dbReference type="GO" id="GO:0072357">
    <property type="term" value="C:PTW/PP1 phosphatase complex"/>
    <property type="evidence" value="ECO:0007669"/>
    <property type="project" value="TreeGrafter"/>
</dbReference>
<feature type="zinc finger region" description="C3H1-type" evidence="15">
    <location>
        <begin position="949"/>
        <end position="976"/>
    </location>
</feature>
<comment type="subcellular location">
    <subcellularLocation>
        <location evidence="2">Chromosome</location>
    </subcellularLocation>
    <subcellularLocation>
        <location evidence="1 14">Nucleus</location>
    </subcellularLocation>
</comment>
<keyword evidence="20" id="KW-1185">Reference proteome</keyword>
<keyword evidence="5" id="KW-0488">Methylation</keyword>
<evidence type="ECO:0000259" key="17">
    <source>
        <dbReference type="PROSITE" id="PS50103"/>
    </source>
</evidence>
<evidence type="ECO:0000256" key="12">
    <source>
        <dbReference type="ARBA" id="ARBA00023242"/>
    </source>
</evidence>
<evidence type="ECO:0000256" key="13">
    <source>
        <dbReference type="ARBA" id="ARBA00093575"/>
    </source>
</evidence>
<feature type="compositionally biased region" description="Basic and acidic residues" evidence="16">
    <location>
        <begin position="347"/>
        <end position="356"/>
    </location>
</feature>
<evidence type="ECO:0000256" key="1">
    <source>
        <dbReference type="ARBA" id="ARBA00004123"/>
    </source>
</evidence>
<dbReference type="InterPro" id="IPR003617">
    <property type="entry name" value="TFIIS/CRSP70_N_sub"/>
</dbReference>
<evidence type="ECO:0000256" key="14">
    <source>
        <dbReference type="PROSITE-ProRule" id="PRU00649"/>
    </source>
</evidence>
<evidence type="ECO:0000256" key="9">
    <source>
        <dbReference type="ARBA" id="ARBA00022771"/>
    </source>
</evidence>
<keyword evidence="10 15" id="KW-0862">Zinc</keyword>
<keyword evidence="8 15" id="KW-0479">Metal-binding</keyword>
<dbReference type="InterPro" id="IPR000571">
    <property type="entry name" value="Znf_CCCH"/>
</dbReference>
<dbReference type="InterPro" id="IPR017923">
    <property type="entry name" value="TFIIS_N"/>
</dbReference>
<dbReference type="InterPro" id="IPR035441">
    <property type="entry name" value="TFIIS/LEDGF_dom_sf"/>
</dbReference>
<dbReference type="PANTHER" id="PTHR46557">
    <property type="entry name" value="SERINE/THREONINE-PROTEIN PHOSPHATASE 1 REGULATORY SUBUNIT 10-RELATED"/>
    <property type="match status" value="1"/>
</dbReference>
<feature type="compositionally biased region" description="Polar residues" evidence="16">
    <location>
        <begin position="249"/>
        <end position="263"/>
    </location>
</feature>
<dbReference type="GO" id="GO:0000785">
    <property type="term" value="C:chromatin"/>
    <property type="evidence" value="ECO:0007669"/>
    <property type="project" value="TreeGrafter"/>
</dbReference>
<dbReference type="GO" id="GO:0005634">
    <property type="term" value="C:nucleus"/>
    <property type="evidence" value="ECO:0007669"/>
    <property type="project" value="UniProtKB-SubCell"/>
</dbReference>
<feature type="compositionally biased region" description="Basic and acidic residues" evidence="16">
    <location>
        <begin position="164"/>
        <end position="239"/>
    </location>
</feature>
<evidence type="ECO:0000256" key="3">
    <source>
        <dbReference type="ARBA" id="ARBA00022330"/>
    </source>
</evidence>
<feature type="region of interest" description="Disordered" evidence="16">
    <location>
        <begin position="341"/>
        <end position="396"/>
    </location>
</feature>
<keyword evidence="9 15" id="KW-0863">Zinc-finger</keyword>
<dbReference type="SMART" id="SM00509">
    <property type="entry name" value="TFS2N"/>
    <property type="match status" value="1"/>
</dbReference>
<evidence type="ECO:0000256" key="7">
    <source>
        <dbReference type="ARBA" id="ARBA00022553"/>
    </source>
</evidence>
<dbReference type="Proteomes" id="UP001283361">
    <property type="component" value="Unassembled WGS sequence"/>
</dbReference>
<comment type="subunit">
    <text evidence="13">Component of the PNUTS-PP1 complex (also named PTW/PP1 complex), composed of PPP1R10/PNUTS, TOX4, WDR82, and PPP1CA (or PPP1CB or PPP1CC).</text>
</comment>
<feature type="compositionally biased region" description="Low complexity" evidence="16">
    <location>
        <begin position="365"/>
        <end position="377"/>
    </location>
</feature>
<evidence type="ECO:0000256" key="2">
    <source>
        <dbReference type="ARBA" id="ARBA00004286"/>
    </source>
</evidence>
<sequence>MPPIDPQQLLRALGPLLTDQGGIKGAQAALQIASLMKDASKLVSKCVYLNILRATESEEAFTKFIEVGGWDTLNSWLDMARNENNSPLLGELLEVYLRIPVTVALLKQNSAAKTIKKMQGKTEDDKLKTLSTQLVDVWMKTIRGQNIGTDADLDDKKKKKKHRDKDSEKEKDKNHEKDKDKNHKDSRKSKEEKENNERHKGRDKDSKERDTHDNIKDRKDRDRYKEKDRSRKDKSKDSSSKSSSSSSSTAQNKYKETISNSSKKPIVEDSKATAVSAPSAASAAEKSKSANADLNKEEESHRRLKTVKAIGSRIRSTGLFEEDEEEMDTVKKPADKSAIKRISNLESKGEESIEKKPRLHLNMPTLSTSGLTSSTTTPPEIMHGRIKIIPPKKPPAHEIQESNVFMDALQQSSSYASLGMKKKKKAASPSVTTPPVLLRGGSSVALSSSSTPTASATSPPLQGIDAAISVCEPGPTSPPLLSPTTAMAQKLPSVPSFYRDTLEEVPDSDKKEEKQEEGRDSPPTLDLMTPLNTQAEPGNEQEMEVAKPEEPLLDFGNAEDFQEVNIEEPPKSSKPKKRVSWARESQMEQIFYFEMDENERENVNRPKSFSDLKREEMMLDRRAMESAKRFNNDTMVEVLQWKLPKLIDNAIVVVEAGCNSVERQIQMEREQSVLCALFFNKVPDTPNEPDPEIPSEEEDVKIIPLEDENGSCTEYEHTYNFNDPSSLPYDPEFGALPLQGQNSQHSGTGGHAPNGHAGGGMGGPPPGITHILQVLKQQAQETRDPIMQNLQGMLTNVLQTTNPQDSGMLVDRILNALEPFMNQIPGLSNLINSVKGNGGMDFPSGGGPGGRFMSHPAGPAGPMSGGNPRHGLLGSAPPGFNMEGGGGGNMRPPIGMPSGPMSMMNNGGGNYFGGGGVGSGGMQMGGPPPGHWRGGGGGRSRPFKRGHHRANTVCTFYVKTRNCKYGDNCQFLHPNS</sequence>
<dbReference type="SUPFAM" id="SSF47676">
    <property type="entry name" value="Conserved domain common to transcription factors TFIIS, elongin A, CRSP70"/>
    <property type="match status" value="1"/>
</dbReference>
<evidence type="ECO:0000256" key="5">
    <source>
        <dbReference type="ARBA" id="ARBA00022481"/>
    </source>
</evidence>
<keyword evidence="11" id="KW-0832">Ubl conjugation</keyword>
<evidence type="ECO:0000256" key="11">
    <source>
        <dbReference type="ARBA" id="ARBA00022843"/>
    </source>
</evidence>
<evidence type="ECO:0000313" key="19">
    <source>
        <dbReference type="EMBL" id="KAK3719394.1"/>
    </source>
</evidence>
<dbReference type="PROSITE" id="PS50103">
    <property type="entry name" value="ZF_C3H1"/>
    <property type="match status" value="1"/>
</dbReference>
<reference evidence="19" key="1">
    <citation type="journal article" date="2023" name="G3 (Bethesda)">
        <title>A reference genome for the long-term kleptoplast-retaining sea slug Elysia crispata morphotype clarki.</title>
        <authorList>
            <person name="Eastman K.E."/>
            <person name="Pendleton A.L."/>
            <person name="Shaikh M.A."/>
            <person name="Suttiyut T."/>
            <person name="Ogas R."/>
            <person name="Tomko P."/>
            <person name="Gavelis G."/>
            <person name="Widhalm J.R."/>
            <person name="Wisecaver J.H."/>
        </authorList>
    </citation>
    <scope>NUCLEOTIDE SEQUENCE</scope>
    <source>
        <strain evidence="19">ECLA1</strain>
    </source>
</reference>
<keyword evidence="12 14" id="KW-0539">Nucleus</keyword>
<comment type="caution">
    <text evidence="19">The sequence shown here is derived from an EMBL/GenBank/DDBJ whole genome shotgun (WGS) entry which is preliminary data.</text>
</comment>
<feature type="compositionally biased region" description="Gly residues" evidence="16">
    <location>
        <begin position="747"/>
        <end position="762"/>
    </location>
</feature>
<feature type="compositionally biased region" description="Low complexity" evidence="16">
    <location>
        <begin position="442"/>
        <end position="461"/>
    </location>
</feature>
<feature type="domain" description="C3H1-type" evidence="17">
    <location>
        <begin position="949"/>
        <end position="976"/>
    </location>
</feature>
<evidence type="ECO:0000256" key="10">
    <source>
        <dbReference type="ARBA" id="ARBA00022833"/>
    </source>
</evidence>
<dbReference type="SUPFAM" id="SSF90229">
    <property type="entry name" value="CCCH zinc finger"/>
    <property type="match status" value="1"/>
</dbReference>
<evidence type="ECO:0000256" key="16">
    <source>
        <dbReference type="SAM" id="MobiDB-lite"/>
    </source>
</evidence>
<gene>
    <name evidence="19" type="ORF">RRG08_029549</name>
</gene>
<feature type="compositionally biased region" description="Basic and acidic residues" evidence="16">
    <location>
        <begin position="507"/>
        <end position="520"/>
    </location>
</feature>
<evidence type="ECO:0000256" key="15">
    <source>
        <dbReference type="PROSITE-ProRule" id="PRU00723"/>
    </source>
</evidence>
<feature type="region of interest" description="Disordered" evidence="16">
    <location>
        <begin position="739"/>
        <end position="766"/>
    </location>
</feature>
<keyword evidence="7" id="KW-0597">Phosphoprotein</keyword>
<dbReference type="GO" id="GO:0008157">
    <property type="term" value="F:protein phosphatase 1 binding"/>
    <property type="evidence" value="ECO:0007669"/>
    <property type="project" value="TreeGrafter"/>
</dbReference>
<name>A0AAE0XVY7_9GAST</name>
<dbReference type="Pfam" id="PF08711">
    <property type="entry name" value="Med26"/>
    <property type="match status" value="1"/>
</dbReference>
<evidence type="ECO:0000313" key="20">
    <source>
        <dbReference type="Proteomes" id="UP001283361"/>
    </source>
</evidence>
<dbReference type="Pfam" id="PF00642">
    <property type="entry name" value="zf-CCCH"/>
    <property type="match status" value="1"/>
</dbReference>
<feature type="region of interest" description="Disordered" evidence="16">
    <location>
        <begin position="416"/>
        <end position="461"/>
    </location>
</feature>
<dbReference type="GO" id="GO:0008270">
    <property type="term" value="F:zinc ion binding"/>
    <property type="evidence" value="ECO:0007669"/>
    <property type="project" value="UniProtKB-KW"/>
</dbReference>
<dbReference type="EMBL" id="JAWDGP010007415">
    <property type="protein sequence ID" value="KAK3719394.1"/>
    <property type="molecule type" value="Genomic_DNA"/>
</dbReference>
<dbReference type="Gene3D" id="1.20.930.10">
    <property type="entry name" value="Conserved domain common to transcription factors TFIIS, elongin A, CRSP70"/>
    <property type="match status" value="1"/>
</dbReference>
<dbReference type="PROSITE" id="PS51319">
    <property type="entry name" value="TFIIS_N"/>
    <property type="match status" value="1"/>
</dbReference>
<evidence type="ECO:0000256" key="6">
    <source>
        <dbReference type="ARBA" id="ARBA00022499"/>
    </source>
</evidence>
<evidence type="ECO:0000259" key="18">
    <source>
        <dbReference type="PROSITE" id="PS51319"/>
    </source>
</evidence>
<dbReference type="SMART" id="SM00356">
    <property type="entry name" value="ZnF_C3H1"/>
    <property type="match status" value="1"/>
</dbReference>
<keyword evidence="4" id="KW-0158">Chromosome</keyword>
<accession>A0AAE0XVY7</accession>
<feature type="compositionally biased region" description="Low complexity" evidence="16">
    <location>
        <begin position="272"/>
        <end position="292"/>
    </location>
</feature>
<protein>
    <recommendedName>
        <fullName evidence="3">Serine/threonine-protein phosphatase 1 regulatory subunit 10</fullName>
    </recommendedName>
</protein>
<proteinExistence type="predicted"/>
<organism evidence="19 20">
    <name type="scientific">Elysia crispata</name>
    <name type="common">lettuce slug</name>
    <dbReference type="NCBI Taxonomy" id="231223"/>
    <lineage>
        <taxon>Eukaryota</taxon>
        <taxon>Metazoa</taxon>
        <taxon>Spiralia</taxon>
        <taxon>Lophotrochozoa</taxon>
        <taxon>Mollusca</taxon>
        <taxon>Gastropoda</taxon>
        <taxon>Heterobranchia</taxon>
        <taxon>Euthyneura</taxon>
        <taxon>Panpulmonata</taxon>
        <taxon>Sacoglossa</taxon>
        <taxon>Placobranchoidea</taxon>
        <taxon>Plakobranchidae</taxon>
        <taxon>Elysia</taxon>
    </lineage>
</organism>
<dbReference type="AlphaFoldDB" id="A0AAE0XVY7"/>
<keyword evidence="6" id="KW-1017">Isopeptide bond</keyword>
<evidence type="ECO:0000256" key="8">
    <source>
        <dbReference type="ARBA" id="ARBA00022723"/>
    </source>
</evidence>
<feature type="domain" description="TFIIS N-terminal" evidence="18">
    <location>
        <begin position="71"/>
        <end position="145"/>
    </location>
</feature>